<proteinExistence type="predicted"/>
<keyword evidence="1" id="KW-0862">Zinc</keyword>
<feature type="domain" description="CCHC-type" evidence="3">
    <location>
        <begin position="3"/>
        <end position="18"/>
    </location>
</feature>
<evidence type="ECO:0000313" key="4">
    <source>
        <dbReference type="EMBL" id="MCI44834.1"/>
    </source>
</evidence>
<feature type="non-terminal residue" evidence="4">
    <location>
        <position position="84"/>
    </location>
</feature>
<dbReference type="Proteomes" id="UP000265520">
    <property type="component" value="Unassembled WGS sequence"/>
</dbReference>
<sequence length="84" mass="9206">MLCTTCGRFGHYKEGCTNKVKEAEAKGKEGNPNGDSMKQQDIGGGADGPWRVVQKQRRNRKVNTGRNNSTAALNEFPAKINDQP</sequence>
<keyword evidence="1" id="KW-0479">Metal-binding</keyword>
<feature type="compositionally biased region" description="Basic residues" evidence="2">
    <location>
        <begin position="54"/>
        <end position="63"/>
    </location>
</feature>
<evidence type="ECO:0000259" key="3">
    <source>
        <dbReference type="PROSITE" id="PS50158"/>
    </source>
</evidence>
<name>A0A392S9G2_9FABA</name>
<reference evidence="4 5" key="1">
    <citation type="journal article" date="2018" name="Front. Plant Sci.">
        <title>Red Clover (Trifolium pratense) and Zigzag Clover (T. medium) - A Picture of Genomic Similarities and Differences.</title>
        <authorList>
            <person name="Dluhosova J."/>
            <person name="Istvanek J."/>
            <person name="Nedelnik J."/>
            <person name="Repkova J."/>
        </authorList>
    </citation>
    <scope>NUCLEOTIDE SEQUENCE [LARGE SCALE GENOMIC DNA]</scope>
    <source>
        <strain evidence="5">cv. 10/8</strain>
        <tissue evidence="4">Leaf</tissue>
    </source>
</reference>
<accession>A0A392S9G2</accession>
<organism evidence="4 5">
    <name type="scientific">Trifolium medium</name>
    <dbReference type="NCBI Taxonomy" id="97028"/>
    <lineage>
        <taxon>Eukaryota</taxon>
        <taxon>Viridiplantae</taxon>
        <taxon>Streptophyta</taxon>
        <taxon>Embryophyta</taxon>
        <taxon>Tracheophyta</taxon>
        <taxon>Spermatophyta</taxon>
        <taxon>Magnoliopsida</taxon>
        <taxon>eudicotyledons</taxon>
        <taxon>Gunneridae</taxon>
        <taxon>Pentapetalae</taxon>
        <taxon>rosids</taxon>
        <taxon>fabids</taxon>
        <taxon>Fabales</taxon>
        <taxon>Fabaceae</taxon>
        <taxon>Papilionoideae</taxon>
        <taxon>50 kb inversion clade</taxon>
        <taxon>NPAAA clade</taxon>
        <taxon>Hologalegina</taxon>
        <taxon>IRL clade</taxon>
        <taxon>Trifolieae</taxon>
        <taxon>Trifolium</taxon>
    </lineage>
</organism>
<evidence type="ECO:0000313" key="5">
    <source>
        <dbReference type="Proteomes" id="UP000265520"/>
    </source>
</evidence>
<dbReference type="GO" id="GO:0003676">
    <property type="term" value="F:nucleic acid binding"/>
    <property type="evidence" value="ECO:0007669"/>
    <property type="project" value="InterPro"/>
</dbReference>
<comment type="caution">
    <text evidence="4">The sequence shown here is derived from an EMBL/GenBank/DDBJ whole genome shotgun (WGS) entry which is preliminary data.</text>
</comment>
<keyword evidence="1" id="KW-0863">Zinc-finger</keyword>
<evidence type="ECO:0000256" key="1">
    <source>
        <dbReference type="PROSITE-ProRule" id="PRU00047"/>
    </source>
</evidence>
<protein>
    <recommendedName>
        <fullName evidence="3">CCHC-type domain-containing protein</fullName>
    </recommendedName>
</protein>
<dbReference type="EMBL" id="LXQA010335869">
    <property type="protein sequence ID" value="MCI44834.1"/>
    <property type="molecule type" value="Genomic_DNA"/>
</dbReference>
<dbReference type="PROSITE" id="PS50158">
    <property type="entry name" value="ZF_CCHC"/>
    <property type="match status" value="1"/>
</dbReference>
<feature type="region of interest" description="Disordered" evidence="2">
    <location>
        <begin position="24"/>
        <end position="84"/>
    </location>
</feature>
<dbReference type="GO" id="GO:0008270">
    <property type="term" value="F:zinc ion binding"/>
    <property type="evidence" value="ECO:0007669"/>
    <property type="project" value="UniProtKB-KW"/>
</dbReference>
<dbReference type="InterPro" id="IPR001878">
    <property type="entry name" value="Znf_CCHC"/>
</dbReference>
<dbReference type="AlphaFoldDB" id="A0A392S9G2"/>
<keyword evidence="5" id="KW-1185">Reference proteome</keyword>
<evidence type="ECO:0000256" key="2">
    <source>
        <dbReference type="SAM" id="MobiDB-lite"/>
    </source>
</evidence>